<dbReference type="SMART" id="SM00181">
    <property type="entry name" value="EGF"/>
    <property type="match status" value="1"/>
</dbReference>
<keyword evidence="6" id="KW-0472">Membrane</keyword>
<dbReference type="PROSITE" id="PS50026">
    <property type="entry name" value="EGF_3"/>
    <property type="match status" value="1"/>
</dbReference>
<evidence type="ECO:0000256" key="2">
    <source>
        <dbReference type="ARBA" id="ARBA00022737"/>
    </source>
</evidence>
<dbReference type="Proteomes" id="UP000314980">
    <property type="component" value="Unassembled WGS sequence"/>
</dbReference>
<keyword evidence="3" id="KW-1015">Disulfide bond</keyword>
<evidence type="ECO:0000256" key="1">
    <source>
        <dbReference type="ARBA" id="ARBA00022536"/>
    </source>
</evidence>
<proteinExistence type="predicted"/>
<keyword evidence="1 5" id="KW-0245">EGF-like domain</keyword>
<dbReference type="STRING" id="8187.ENSLCAP00010049729"/>
<dbReference type="InterPro" id="IPR001881">
    <property type="entry name" value="EGF-like_Ca-bd_dom"/>
</dbReference>
<evidence type="ECO:0000313" key="9">
    <source>
        <dbReference type="Ensembl" id="ENSLCAP00010049729.1"/>
    </source>
</evidence>
<organism evidence="9 10">
    <name type="scientific">Lates calcarifer</name>
    <name type="common">Barramundi</name>
    <name type="synonym">Holocentrus calcarifer</name>
    <dbReference type="NCBI Taxonomy" id="8187"/>
    <lineage>
        <taxon>Eukaryota</taxon>
        <taxon>Metazoa</taxon>
        <taxon>Chordata</taxon>
        <taxon>Craniata</taxon>
        <taxon>Vertebrata</taxon>
        <taxon>Euteleostomi</taxon>
        <taxon>Actinopterygii</taxon>
        <taxon>Neopterygii</taxon>
        <taxon>Teleostei</taxon>
        <taxon>Neoteleostei</taxon>
        <taxon>Acanthomorphata</taxon>
        <taxon>Carangaria</taxon>
        <taxon>Carangaria incertae sedis</taxon>
        <taxon>Centropomidae</taxon>
        <taxon>Lates</taxon>
    </lineage>
</organism>
<reference evidence="10" key="1">
    <citation type="submission" date="2015-09" db="EMBL/GenBank/DDBJ databases">
        <authorList>
            <person name="Sai Rama Sridatta P."/>
        </authorList>
    </citation>
    <scope>NUCLEOTIDE SEQUENCE [LARGE SCALE GENOMIC DNA]</scope>
</reference>
<feature type="transmembrane region" description="Helical" evidence="6">
    <location>
        <begin position="158"/>
        <end position="178"/>
    </location>
</feature>
<dbReference type="GeneTree" id="ENSGT00910000145890"/>
<comment type="caution">
    <text evidence="5">Lacks conserved residue(s) required for the propagation of feature annotation.</text>
</comment>
<reference evidence="9" key="3">
    <citation type="submission" date="2025-09" db="UniProtKB">
        <authorList>
            <consortium name="Ensembl"/>
        </authorList>
    </citation>
    <scope>IDENTIFICATION</scope>
</reference>
<dbReference type="SUPFAM" id="SSF57196">
    <property type="entry name" value="EGF/Laminin"/>
    <property type="match status" value="1"/>
</dbReference>
<sequence length="214" mass="23998">MAGTLQLSWLFFILLFLLVGLQGEERDAAQRRNKRSISNDQPRMLSDNGHLVFTTGENKDIRFQTSASGRVKVGTEDLTQLLTQIKTNKDDIDYIKSHGGGAQTQDWTTHVMFLSLPFLSPLLLQTVHRVACSSNPCQNGGTCLNLLNSYHCLCPNNWAVSSILFCYVMGMVIICINVKGTKYNICGFQACCVSVFRATGHIQWQRPTWFPFSP</sequence>
<feature type="chain" id="PRO_5021440975" description="EGF-like domain-containing protein" evidence="7">
    <location>
        <begin position="24"/>
        <end position="214"/>
    </location>
</feature>
<dbReference type="GO" id="GO:0005509">
    <property type="term" value="F:calcium ion binding"/>
    <property type="evidence" value="ECO:0007669"/>
    <property type="project" value="InterPro"/>
</dbReference>
<dbReference type="CDD" id="cd00054">
    <property type="entry name" value="EGF_CA"/>
    <property type="match status" value="1"/>
</dbReference>
<keyword evidence="6" id="KW-0812">Transmembrane</keyword>
<dbReference type="InParanoid" id="A0A4W6FFJ5"/>
<dbReference type="Pfam" id="PF00008">
    <property type="entry name" value="EGF"/>
    <property type="match status" value="1"/>
</dbReference>
<dbReference type="Ensembl" id="ENSLCAT00010050979.1">
    <property type="protein sequence ID" value="ENSLCAP00010049729.1"/>
    <property type="gene ID" value="ENSLCAG00010023152.1"/>
</dbReference>
<evidence type="ECO:0000256" key="7">
    <source>
        <dbReference type="SAM" id="SignalP"/>
    </source>
</evidence>
<evidence type="ECO:0000313" key="10">
    <source>
        <dbReference type="Proteomes" id="UP000314980"/>
    </source>
</evidence>
<dbReference type="InterPro" id="IPR000742">
    <property type="entry name" value="EGF"/>
</dbReference>
<name>A0A4W6FFJ5_LATCA</name>
<accession>A0A4W6FFJ5</accession>
<evidence type="ECO:0000256" key="5">
    <source>
        <dbReference type="PROSITE-ProRule" id="PRU00076"/>
    </source>
</evidence>
<dbReference type="CDD" id="cd22201">
    <property type="entry name" value="cubilin_NTD"/>
    <property type="match status" value="1"/>
</dbReference>
<protein>
    <recommendedName>
        <fullName evidence="8">EGF-like domain-containing protein</fullName>
    </recommendedName>
</protein>
<keyword evidence="6" id="KW-1133">Transmembrane helix</keyword>
<keyword evidence="2" id="KW-0677">Repeat</keyword>
<dbReference type="PROSITE" id="PS00010">
    <property type="entry name" value="ASX_HYDROXYL"/>
    <property type="match status" value="1"/>
</dbReference>
<dbReference type="AlphaFoldDB" id="A0A4W6FFJ5"/>
<evidence type="ECO:0000256" key="3">
    <source>
        <dbReference type="ARBA" id="ARBA00023157"/>
    </source>
</evidence>
<dbReference type="InterPro" id="IPR000152">
    <property type="entry name" value="EGF-type_Asp/Asn_hydroxyl_site"/>
</dbReference>
<reference evidence="9" key="2">
    <citation type="submission" date="2025-08" db="UniProtKB">
        <authorList>
            <consortium name="Ensembl"/>
        </authorList>
    </citation>
    <scope>IDENTIFICATION</scope>
</reference>
<keyword evidence="4" id="KW-0325">Glycoprotein</keyword>
<dbReference type="SMART" id="SM00179">
    <property type="entry name" value="EGF_CA"/>
    <property type="match status" value="1"/>
</dbReference>
<evidence type="ECO:0000256" key="6">
    <source>
        <dbReference type="SAM" id="Phobius"/>
    </source>
</evidence>
<evidence type="ECO:0000259" key="8">
    <source>
        <dbReference type="PROSITE" id="PS50026"/>
    </source>
</evidence>
<feature type="signal peptide" evidence="7">
    <location>
        <begin position="1"/>
        <end position="23"/>
    </location>
</feature>
<dbReference type="Gene3D" id="2.10.25.10">
    <property type="entry name" value="Laminin"/>
    <property type="match status" value="1"/>
</dbReference>
<feature type="domain" description="EGF-like" evidence="8">
    <location>
        <begin position="128"/>
        <end position="167"/>
    </location>
</feature>
<dbReference type="FunFam" id="2.10.25.10:FF:000006">
    <property type="entry name" value="Versican core protein-like isoform 1"/>
    <property type="match status" value="1"/>
</dbReference>
<keyword evidence="7" id="KW-0732">Signal</keyword>
<keyword evidence="10" id="KW-1185">Reference proteome</keyword>
<evidence type="ECO:0000256" key="4">
    <source>
        <dbReference type="ARBA" id="ARBA00023180"/>
    </source>
</evidence>